<protein>
    <submittedName>
        <fullName evidence="1">Uncharacterized protein</fullName>
    </submittedName>
</protein>
<evidence type="ECO:0000313" key="2">
    <source>
        <dbReference type="Proteomes" id="UP000315689"/>
    </source>
</evidence>
<gene>
    <name evidence="1" type="ORF">CEN89_329</name>
</gene>
<accession>A0A554LJE4</accession>
<organism evidence="1 2">
    <name type="scientific">Candidatus Berkelbacteria bacterium Licking1014_7</name>
    <dbReference type="NCBI Taxonomy" id="2017147"/>
    <lineage>
        <taxon>Bacteria</taxon>
        <taxon>Candidatus Berkelbacteria</taxon>
    </lineage>
</organism>
<comment type="caution">
    <text evidence="1">The sequence shown here is derived from an EMBL/GenBank/DDBJ whole genome shotgun (WGS) entry which is preliminary data.</text>
</comment>
<name>A0A554LJE4_9BACT</name>
<sequence length="56" mass="6331">MLSQKSKIKSPEFIVHEINKIIENLINQQAKKGTITTLSKIELQNKQLAITGKLVQ</sequence>
<dbReference type="AlphaFoldDB" id="A0A554LJE4"/>
<evidence type="ECO:0000313" key="1">
    <source>
        <dbReference type="EMBL" id="TSC92964.1"/>
    </source>
</evidence>
<reference evidence="1 2" key="1">
    <citation type="submission" date="2017-07" db="EMBL/GenBank/DDBJ databases">
        <title>Mechanisms for carbon and nitrogen cycling indicate functional differentiation within the Candidate Phyla Radiation.</title>
        <authorList>
            <person name="Danczak R.E."/>
            <person name="Johnston M.D."/>
            <person name="Kenah C."/>
            <person name="Slattery M."/>
            <person name="Wrighton K.C."/>
            <person name="Wilkins M.J."/>
        </authorList>
    </citation>
    <scope>NUCLEOTIDE SEQUENCE [LARGE SCALE GENOMIC DNA]</scope>
    <source>
        <strain evidence="1">Licking1014_7</strain>
    </source>
</reference>
<proteinExistence type="predicted"/>
<dbReference type="Proteomes" id="UP000315689">
    <property type="component" value="Unassembled WGS sequence"/>
</dbReference>
<dbReference type="EMBL" id="VMGK01000009">
    <property type="protein sequence ID" value="TSC92964.1"/>
    <property type="molecule type" value="Genomic_DNA"/>
</dbReference>